<dbReference type="EMBL" id="JANHOG010000681">
    <property type="protein sequence ID" value="KAJ3552277.1"/>
    <property type="molecule type" value="Genomic_DNA"/>
</dbReference>
<comment type="caution">
    <text evidence="1">The sequence shown here is derived from an EMBL/GenBank/DDBJ whole genome shotgun (WGS) entry which is preliminary data.</text>
</comment>
<accession>A0ACC1T375</accession>
<evidence type="ECO:0000313" key="1">
    <source>
        <dbReference type="EMBL" id="KAJ3552277.1"/>
    </source>
</evidence>
<sequence length="327" mass="36790">MTSTTLPDVLAAYPEKSLYDWDPPLHNFAPRDLSTDLDDTPEFLAAVRAQAERDGMNPLWRWYGTNPVTIFDHTLKKAVLPITAYTVPPPLSEIDISGGVTVIEQLNPTGTIPIFKIMIGDNVRVMKVFLDADPAEMCHSEPGMLMMAMVRFRREAEAYSHLLHYGACQKGVVPMCYGWTELPFALVDELSERFGDLDEPEIAAYYVACLKDLIRPPKAIILEYIEDAEPLSLANVSTKIAATTLRALCDVHACYVKHNDVERRNILVLKDQRVILVDFDAAQCVSLRRPRYVRRQDFLNELAGGWSLLYADLILSCVPFDRAEVGD</sequence>
<protein>
    <submittedName>
        <fullName evidence="1">Uncharacterized protein</fullName>
    </submittedName>
</protein>
<reference evidence="1" key="1">
    <citation type="submission" date="2022-07" db="EMBL/GenBank/DDBJ databases">
        <title>Genome Sequence of Phlebia brevispora.</title>
        <authorList>
            <person name="Buettner E."/>
        </authorList>
    </citation>
    <scope>NUCLEOTIDE SEQUENCE</scope>
    <source>
        <strain evidence="1">MPL23</strain>
    </source>
</reference>
<dbReference type="Proteomes" id="UP001148662">
    <property type="component" value="Unassembled WGS sequence"/>
</dbReference>
<proteinExistence type="predicted"/>
<name>A0ACC1T375_9APHY</name>
<keyword evidence="2" id="KW-1185">Reference proteome</keyword>
<organism evidence="1 2">
    <name type="scientific">Phlebia brevispora</name>
    <dbReference type="NCBI Taxonomy" id="194682"/>
    <lineage>
        <taxon>Eukaryota</taxon>
        <taxon>Fungi</taxon>
        <taxon>Dikarya</taxon>
        <taxon>Basidiomycota</taxon>
        <taxon>Agaricomycotina</taxon>
        <taxon>Agaricomycetes</taxon>
        <taxon>Polyporales</taxon>
        <taxon>Meruliaceae</taxon>
        <taxon>Phlebia</taxon>
    </lineage>
</organism>
<gene>
    <name evidence="1" type="ORF">NM688_g4230</name>
</gene>
<evidence type="ECO:0000313" key="2">
    <source>
        <dbReference type="Proteomes" id="UP001148662"/>
    </source>
</evidence>